<feature type="region of interest" description="Disordered" evidence="1">
    <location>
        <begin position="1"/>
        <end position="28"/>
    </location>
</feature>
<proteinExistence type="predicted"/>
<feature type="compositionally biased region" description="Basic residues" evidence="1">
    <location>
        <begin position="1"/>
        <end position="17"/>
    </location>
</feature>
<organism evidence="2">
    <name type="scientific">marine metagenome</name>
    <dbReference type="NCBI Taxonomy" id="408172"/>
    <lineage>
        <taxon>unclassified sequences</taxon>
        <taxon>metagenomes</taxon>
        <taxon>ecological metagenomes</taxon>
    </lineage>
</organism>
<sequence>MANKFNTKRTFYKKKKKTSEAPTREQVTGAMEDYLKSGGSIERVSGPQTGDFKQRAFANFEGDFANILEEEERWDDL</sequence>
<evidence type="ECO:0000256" key="1">
    <source>
        <dbReference type="SAM" id="MobiDB-lite"/>
    </source>
</evidence>
<gene>
    <name evidence="2" type="ORF">METZ01_LOCUS41929</name>
</gene>
<name>A0A381RBD2_9ZZZZ</name>
<evidence type="ECO:0000313" key="2">
    <source>
        <dbReference type="EMBL" id="SUZ89075.1"/>
    </source>
</evidence>
<dbReference type="EMBL" id="UINC01001802">
    <property type="protein sequence ID" value="SUZ89075.1"/>
    <property type="molecule type" value="Genomic_DNA"/>
</dbReference>
<reference evidence="2" key="1">
    <citation type="submission" date="2018-05" db="EMBL/GenBank/DDBJ databases">
        <authorList>
            <person name="Lanie J.A."/>
            <person name="Ng W.-L."/>
            <person name="Kazmierczak K.M."/>
            <person name="Andrzejewski T.M."/>
            <person name="Davidsen T.M."/>
            <person name="Wayne K.J."/>
            <person name="Tettelin H."/>
            <person name="Glass J.I."/>
            <person name="Rusch D."/>
            <person name="Podicherti R."/>
            <person name="Tsui H.-C.T."/>
            <person name="Winkler M.E."/>
        </authorList>
    </citation>
    <scope>NUCLEOTIDE SEQUENCE</scope>
</reference>
<dbReference type="AlphaFoldDB" id="A0A381RBD2"/>
<protein>
    <submittedName>
        <fullName evidence="2">Uncharacterized protein</fullName>
    </submittedName>
</protein>
<accession>A0A381RBD2</accession>